<dbReference type="CDD" id="cd12914">
    <property type="entry name" value="PDC1_DGC_like"/>
    <property type="match status" value="1"/>
</dbReference>
<keyword evidence="7 20" id="KW-0812">Transmembrane</keyword>
<proteinExistence type="predicted"/>
<evidence type="ECO:0000256" key="13">
    <source>
        <dbReference type="ARBA" id="ARBA00023136"/>
    </source>
</evidence>
<dbReference type="Gene3D" id="3.30.565.10">
    <property type="entry name" value="Histidine kinase-like ATPase, C-terminal domain"/>
    <property type="match status" value="1"/>
</dbReference>
<dbReference type="SMART" id="SM00086">
    <property type="entry name" value="PAC"/>
    <property type="match status" value="1"/>
</dbReference>
<dbReference type="CDD" id="cd17546">
    <property type="entry name" value="REC_hyHK_CKI1_RcsC-like"/>
    <property type="match status" value="1"/>
</dbReference>
<evidence type="ECO:0000256" key="20">
    <source>
        <dbReference type="SAM" id="Phobius"/>
    </source>
</evidence>
<dbReference type="CDD" id="cd18774">
    <property type="entry name" value="PDC2_HK_sensor"/>
    <property type="match status" value="1"/>
</dbReference>
<evidence type="ECO:0000256" key="7">
    <source>
        <dbReference type="ARBA" id="ARBA00022692"/>
    </source>
</evidence>
<dbReference type="Pfam" id="PF00072">
    <property type="entry name" value="Response_reg"/>
    <property type="match status" value="1"/>
</dbReference>
<dbReference type="PROSITE" id="PS50113">
    <property type="entry name" value="PAC"/>
    <property type="match status" value="1"/>
</dbReference>
<keyword evidence="4" id="KW-1003">Cell membrane</keyword>
<dbReference type="Gene3D" id="3.40.50.2300">
    <property type="match status" value="1"/>
</dbReference>
<dbReference type="InterPro" id="IPR008207">
    <property type="entry name" value="Sig_transdc_His_kin_Hpt_dom"/>
</dbReference>
<dbReference type="EMBL" id="CP002159">
    <property type="protein sequence ID" value="ADL55341.1"/>
    <property type="molecule type" value="Genomic_DNA"/>
</dbReference>
<feature type="domain" description="Response regulatory" evidence="22">
    <location>
        <begin position="872"/>
        <end position="988"/>
    </location>
</feature>
<comment type="function">
    <text evidence="15">Member of the two-component regulatory system BvgS/BvgA. Phosphorylates BvgA via a four-step phosphorelay in response to environmental signals.</text>
</comment>
<organism evidence="26 27">
    <name type="scientific">Gallionella capsiferriformans (strain ES-2)</name>
    <name type="common">Gallionella ferruginea capsiferriformans (strain ES-2)</name>
    <dbReference type="NCBI Taxonomy" id="395494"/>
    <lineage>
        <taxon>Bacteria</taxon>
        <taxon>Pseudomonadati</taxon>
        <taxon>Pseudomonadota</taxon>
        <taxon>Betaproteobacteria</taxon>
        <taxon>Nitrosomonadales</taxon>
        <taxon>Gallionellaceae</taxon>
        <taxon>Gallionella</taxon>
    </lineage>
</organism>
<evidence type="ECO:0000256" key="16">
    <source>
        <dbReference type="ARBA" id="ARBA00070152"/>
    </source>
</evidence>
<dbReference type="InterPro" id="IPR013767">
    <property type="entry name" value="PAS_fold"/>
</dbReference>
<dbReference type="SUPFAM" id="SSF52172">
    <property type="entry name" value="CheY-like"/>
    <property type="match status" value="1"/>
</dbReference>
<dbReference type="CDD" id="cd00130">
    <property type="entry name" value="PAS"/>
    <property type="match status" value="2"/>
</dbReference>
<evidence type="ECO:0000256" key="10">
    <source>
        <dbReference type="ARBA" id="ARBA00022840"/>
    </source>
</evidence>
<keyword evidence="6" id="KW-0808">Transferase</keyword>
<dbReference type="InterPro" id="IPR011006">
    <property type="entry name" value="CheY-like_superfamily"/>
</dbReference>
<dbReference type="InterPro" id="IPR005467">
    <property type="entry name" value="His_kinase_dom"/>
</dbReference>
<feature type="domain" description="HPt" evidence="25">
    <location>
        <begin position="1028"/>
        <end position="1115"/>
    </location>
</feature>
<dbReference type="Pfam" id="PF00512">
    <property type="entry name" value="HisKA"/>
    <property type="match status" value="1"/>
</dbReference>
<dbReference type="AlphaFoldDB" id="D9SFP4"/>
<sequence length="1115" mass="124036">MLEKVQRNLVLWVIVLLLCWVMLAWVMAARNFDGELFELVEREQHSAETTSTDVADSIKRSLHFVAGIPDTFQNAMRARKALGEFPPDVQPTTLSKTDAVKKWTANPVLEDINKYFELTQRSLGVDLVFLVNAAGDCISASNWGQPGVSIGTNFSDRQWFQDAKTWFRGMQYAVGKTTHVPGLYFSTPIVLDGKFQGAVVAKIDLPTLGFLTQRADAYIVDSNGVIIMAHDPEMVMLTIPDATVNKLSRQDKQQLYQRTEFASLKIESWKGSDRLKRINGENFPHVLAATSLPEYGMTVYAESDLPGIAVLERDRRNMFFLISLLGCTLILIGGGLIYYFRSVRDAKHTVEESESRLRLLLESVNGGIWGQSLNGGICTFINAAGAKMLGYQPDELLGQSLHSLVHHTYPDGAHYEAEICPMHATSLDGIPRKINNEVLWRRDGTSIAVEYSTHPMYRDGRIEGTVVVFEDITERQRMERQMQERDAVYSAAIKTSVDGFWTVDLEGYLLEVNDAYVQASGYTRDELLSMRVSQLEVIDSEADVETRIEKIRREGSDEFESRHRTKAGRIWDVSVAVSYAPIAGGRLFCFVKDITERKQQAKLLEAAREKAESANRAKSDFLANMSHEIRTPMNAVIGFSELALDDPNPVSQRAHLQQIIESSRSLLGILNDILDFSKIESRQMTLEMEVLNLDELLGQVRRMFVMQAKERTLDLVVAREAGVPNILTGDPLRLRQILTNLLGNAIKFTNQGAVSLNVRAIQTNSENVTLDFCVKDSGIGMSAAQLASLFQPFVQADNSITRRFGGTGLGLTISRNLARLMDGDIRVDSVAGTGSEFHFEVTLPIANAMQLASHVKDVPPVQDMTQALYGKRALLVEDNKVNQLLATHVIKKLGMLLDIANHGVEAIECVEHQQYDVVLMDIQMPVMDGLEATRLIRQDSRFASLPIVAMSAGVTLDEQEKCSEVGMTDFIGKPIDSELLTQMLIKLCVDVDKESLRPDSPVLSNSGVLHIEGFDDERLAEVVALLGDHDLLFELIASMRLEFAEIVEQVTRLIDSNQMEEAKSKLHALKGVAGNLGADRICAVIATLEAKLNAGQSPSEALEDFVQVWNLFMNT</sequence>
<feature type="coiled-coil region" evidence="19">
    <location>
        <begin position="594"/>
        <end position="624"/>
    </location>
</feature>
<dbReference type="PROSITE" id="PS50112">
    <property type="entry name" value="PAS"/>
    <property type="match status" value="2"/>
</dbReference>
<dbReference type="EC" id="2.7.13.3" evidence="3"/>
<evidence type="ECO:0000259" key="24">
    <source>
        <dbReference type="PROSITE" id="PS50113"/>
    </source>
</evidence>
<dbReference type="InterPro" id="IPR029151">
    <property type="entry name" value="Sensor-like_sf"/>
</dbReference>
<keyword evidence="13 20" id="KW-0472">Membrane</keyword>
<evidence type="ECO:0000259" key="25">
    <source>
        <dbReference type="PROSITE" id="PS50894"/>
    </source>
</evidence>
<evidence type="ECO:0000259" key="23">
    <source>
        <dbReference type="PROSITE" id="PS50112"/>
    </source>
</evidence>
<dbReference type="GO" id="GO:0000155">
    <property type="term" value="F:phosphorelay sensor kinase activity"/>
    <property type="evidence" value="ECO:0007669"/>
    <property type="project" value="InterPro"/>
</dbReference>
<dbReference type="Pfam" id="PF02518">
    <property type="entry name" value="HATPase_c"/>
    <property type="match status" value="1"/>
</dbReference>
<dbReference type="SMART" id="SM00448">
    <property type="entry name" value="REC"/>
    <property type="match status" value="1"/>
</dbReference>
<dbReference type="Gene3D" id="3.30.450.20">
    <property type="entry name" value="PAS domain"/>
    <property type="match status" value="3"/>
</dbReference>
<keyword evidence="11 20" id="KW-1133">Transmembrane helix</keyword>
<dbReference type="InterPro" id="IPR000014">
    <property type="entry name" value="PAS"/>
</dbReference>
<dbReference type="PANTHER" id="PTHR45339:SF1">
    <property type="entry name" value="HYBRID SIGNAL TRANSDUCTION HISTIDINE KINASE J"/>
    <property type="match status" value="1"/>
</dbReference>
<feature type="modified residue" description="4-aspartylphosphate" evidence="18">
    <location>
        <position position="921"/>
    </location>
</feature>
<dbReference type="InterPro" id="IPR036641">
    <property type="entry name" value="HPT_dom_sf"/>
</dbReference>
<dbReference type="InterPro" id="IPR003661">
    <property type="entry name" value="HisK_dim/P_dom"/>
</dbReference>
<feature type="modified residue" description="Phosphohistidine" evidence="17">
    <location>
        <position position="1067"/>
    </location>
</feature>
<evidence type="ECO:0000256" key="17">
    <source>
        <dbReference type="PROSITE-ProRule" id="PRU00110"/>
    </source>
</evidence>
<dbReference type="InterPro" id="IPR035965">
    <property type="entry name" value="PAS-like_dom_sf"/>
</dbReference>
<dbReference type="FunFam" id="1.10.287.130:FF:000038">
    <property type="entry name" value="Sensory transduction histidine kinase"/>
    <property type="match status" value="1"/>
</dbReference>
<evidence type="ECO:0000259" key="22">
    <source>
        <dbReference type="PROSITE" id="PS50110"/>
    </source>
</evidence>
<dbReference type="Gene3D" id="1.20.120.160">
    <property type="entry name" value="HPT domain"/>
    <property type="match status" value="1"/>
</dbReference>
<dbReference type="eggNOG" id="COG4191">
    <property type="taxonomic scope" value="Bacteria"/>
</dbReference>
<keyword evidence="19" id="KW-0175">Coiled coil</keyword>
<dbReference type="eggNOG" id="COG3829">
    <property type="taxonomic scope" value="Bacteria"/>
</dbReference>
<dbReference type="GO" id="GO:0005524">
    <property type="term" value="F:ATP binding"/>
    <property type="evidence" value="ECO:0007669"/>
    <property type="project" value="UniProtKB-KW"/>
</dbReference>
<dbReference type="eggNOG" id="COG2202">
    <property type="taxonomic scope" value="Bacteria"/>
</dbReference>
<feature type="domain" description="Histidine kinase" evidence="21">
    <location>
        <begin position="624"/>
        <end position="845"/>
    </location>
</feature>
<dbReference type="CDD" id="cd00082">
    <property type="entry name" value="HisKA"/>
    <property type="match status" value="1"/>
</dbReference>
<dbReference type="SUPFAM" id="SSF47384">
    <property type="entry name" value="Homodimeric domain of signal transducing histidine kinase"/>
    <property type="match status" value="1"/>
</dbReference>
<protein>
    <recommendedName>
        <fullName evidence="16">Virulence sensor protein BvgS</fullName>
        <ecNumber evidence="3">2.7.13.3</ecNumber>
    </recommendedName>
</protein>
<evidence type="ECO:0000256" key="12">
    <source>
        <dbReference type="ARBA" id="ARBA00023012"/>
    </source>
</evidence>
<dbReference type="PROSITE" id="PS50109">
    <property type="entry name" value="HIS_KIN"/>
    <property type="match status" value="1"/>
</dbReference>
<evidence type="ECO:0000256" key="2">
    <source>
        <dbReference type="ARBA" id="ARBA00004651"/>
    </source>
</evidence>
<dbReference type="Gene3D" id="1.10.287.130">
    <property type="match status" value="1"/>
</dbReference>
<evidence type="ECO:0000256" key="18">
    <source>
        <dbReference type="PROSITE-ProRule" id="PRU00169"/>
    </source>
</evidence>
<dbReference type="GO" id="GO:0006355">
    <property type="term" value="P:regulation of DNA-templated transcription"/>
    <property type="evidence" value="ECO:0007669"/>
    <property type="project" value="InterPro"/>
</dbReference>
<evidence type="ECO:0000256" key="15">
    <source>
        <dbReference type="ARBA" id="ARBA00058004"/>
    </source>
</evidence>
<dbReference type="InterPro" id="IPR004358">
    <property type="entry name" value="Sig_transdc_His_kin-like_C"/>
</dbReference>
<dbReference type="FunFam" id="3.30.565.10:FF:000010">
    <property type="entry name" value="Sensor histidine kinase RcsC"/>
    <property type="match status" value="1"/>
</dbReference>
<name>D9SFP4_GALCS</name>
<evidence type="ECO:0000259" key="21">
    <source>
        <dbReference type="PROSITE" id="PS50109"/>
    </source>
</evidence>
<dbReference type="SUPFAM" id="SSF55874">
    <property type="entry name" value="ATPase domain of HSP90 chaperone/DNA topoisomerase II/histidine kinase"/>
    <property type="match status" value="1"/>
</dbReference>
<feature type="domain" description="PAC" evidence="24">
    <location>
        <begin position="432"/>
        <end position="484"/>
    </location>
</feature>
<evidence type="ECO:0000256" key="11">
    <source>
        <dbReference type="ARBA" id="ARBA00022989"/>
    </source>
</evidence>
<dbReference type="NCBIfam" id="TIGR00229">
    <property type="entry name" value="sensory_box"/>
    <property type="match status" value="2"/>
</dbReference>
<dbReference type="STRING" id="395494.Galf_1315"/>
<gene>
    <name evidence="26" type="ordered locus">Galf_1315</name>
</gene>
<dbReference type="PROSITE" id="PS50110">
    <property type="entry name" value="RESPONSE_REGULATORY"/>
    <property type="match status" value="1"/>
</dbReference>
<dbReference type="InterPro" id="IPR001789">
    <property type="entry name" value="Sig_transdc_resp-reg_receiver"/>
</dbReference>
<evidence type="ECO:0000256" key="6">
    <source>
        <dbReference type="ARBA" id="ARBA00022679"/>
    </source>
</evidence>
<feature type="domain" description="PAS" evidence="23">
    <location>
        <begin position="353"/>
        <end position="411"/>
    </location>
</feature>
<dbReference type="Proteomes" id="UP000001235">
    <property type="component" value="Chromosome"/>
</dbReference>
<dbReference type="SUPFAM" id="SSF103190">
    <property type="entry name" value="Sensory domain-like"/>
    <property type="match status" value="1"/>
</dbReference>
<dbReference type="KEGG" id="gca:Galf_1315"/>
<dbReference type="eggNOG" id="COG0642">
    <property type="taxonomic scope" value="Bacteria"/>
</dbReference>
<dbReference type="GO" id="GO:0005886">
    <property type="term" value="C:plasma membrane"/>
    <property type="evidence" value="ECO:0007669"/>
    <property type="project" value="UniProtKB-SubCell"/>
</dbReference>
<evidence type="ECO:0000256" key="3">
    <source>
        <dbReference type="ARBA" id="ARBA00012438"/>
    </source>
</evidence>
<evidence type="ECO:0000313" key="26">
    <source>
        <dbReference type="EMBL" id="ADL55341.1"/>
    </source>
</evidence>
<evidence type="ECO:0000256" key="5">
    <source>
        <dbReference type="ARBA" id="ARBA00022553"/>
    </source>
</evidence>
<dbReference type="InterPro" id="IPR001610">
    <property type="entry name" value="PAC"/>
</dbReference>
<evidence type="ECO:0000256" key="1">
    <source>
        <dbReference type="ARBA" id="ARBA00000085"/>
    </source>
</evidence>
<dbReference type="SUPFAM" id="SSF55785">
    <property type="entry name" value="PYP-like sensor domain (PAS domain)"/>
    <property type="match status" value="2"/>
</dbReference>
<dbReference type="SMART" id="SM00388">
    <property type="entry name" value="HisKA"/>
    <property type="match status" value="1"/>
</dbReference>
<comment type="catalytic activity">
    <reaction evidence="1">
        <text>ATP + protein L-histidine = ADP + protein N-phospho-L-histidine.</text>
        <dbReference type="EC" id="2.7.13.3"/>
    </reaction>
</comment>
<dbReference type="CDD" id="cd16922">
    <property type="entry name" value="HATPase_EvgS-ArcB-TorS-like"/>
    <property type="match status" value="1"/>
</dbReference>
<keyword evidence="27" id="KW-1185">Reference proteome</keyword>
<feature type="transmembrane region" description="Helical" evidence="20">
    <location>
        <begin position="318"/>
        <end position="340"/>
    </location>
</feature>
<dbReference type="SMART" id="SM00091">
    <property type="entry name" value="PAS"/>
    <property type="match status" value="2"/>
</dbReference>
<reference evidence="26 27" key="1">
    <citation type="submission" date="2010-08" db="EMBL/GenBank/DDBJ databases">
        <title>Complete sequence of Gallionella capsiferriformans ES-2.</title>
        <authorList>
            <consortium name="US DOE Joint Genome Institute"/>
            <person name="Lucas S."/>
            <person name="Copeland A."/>
            <person name="Lapidus A."/>
            <person name="Cheng J.-F."/>
            <person name="Bruce D."/>
            <person name="Goodwin L."/>
            <person name="Pitluck S."/>
            <person name="Chertkov O."/>
            <person name="Davenport K.W."/>
            <person name="Detter J.C."/>
            <person name="Han C."/>
            <person name="Tapia R."/>
            <person name="Land M."/>
            <person name="Hauser L."/>
            <person name="Chang Y.-J."/>
            <person name="Jeffries C."/>
            <person name="Kyrpides N."/>
            <person name="Ivanova N."/>
            <person name="Mikhailova N."/>
            <person name="Shelobolina E.S."/>
            <person name="Picardal F."/>
            <person name="Roden E."/>
            <person name="Emerson D."/>
            <person name="Woyke T."/>
        </authorList>
    </citation>
    <scope>NUCLEOTIDE SEQUENCE [LARGE SCALE GENOMIC DNA]</scope>
    <source>
        <strain evidence="26 27">ES-2</strain>
    </source>
</reference>
<dbReference type="InterPro" id="IPR036097">
    <property type="entry name" value="HisK_dim/P_sf"/>
</dbReference>
<dbReference type="PANTHER" id="PTHR45339">
    <property type="entry name" value="HYBRID SIGNAL TRANSDUCTION HISTIDINE KINASE J"/>
    <property type="match status" value="1"/>
</dbReference>
<evidence type="ECO:0000256" key="8">
    <source>
        <dbReference type="ARBA" id="ARBA00022741"/>
    </source>
</evidence>
<dbReference type="Pfam" id="PF00989">
    <property type="entry name" value="PAS"/>
    <property type="match status" value="1"/>
</dbReference>
<keyword evidence="14" id="KW-0131">Cell cycle</keyword>
<evidence type="ECO:0000256" key="19">
    <source>
        <dbReference type="SAM" id="Coils"/>
    </source>
</evidence>
<keyword evidence="12" id="KW-0902">Two-component regulatory system</keyword>
<dbReference type="Pfam" id="PF13426">
    <property type="entry name" value="PAS_9"/>
    <property type="match status" value="1"/>
</dbReference>
<keyword evidence="8" id="KW-0547">Nucleotide-binding</keyword>
<evidence type="ECO:0000313" key="27">
    <source>
        <dbReference type="Proteomes" id="UP000001235"/>
    </source>
</evidence>
<evidence type="ECO:0000256" key="9">
    <source>
        <dbReference type="ARBA" id="ARBA00022777"/>
    </source>
</evidence>
<dbReference type="InterPro" id="IPR000700">
    <property type="entry name" value="PAS-assoc_C"/>
</dbReference>
<comment type="subcellular location">
    <subcellularLocation>
        <location evidence="2">Cell membrane</location>
        <topology evidence="2">Multi-pass membrane protein</topology>
    </subcellularLocation>
</comment>
<accession>D9SFP4</accession>
<dbReference type="eggNOG" id="COG0784">
    <property type="taxonomic scope" value="Bacteria"/>
</dbReference>
<keyword evidence="10" id="KW-0067">ATP-binding</keyword>
<dbReference type="PRINTS" id="PR00344">
    <property type="entry name" value="BCTRLSENSOR"/>
</dbReference>
<keyword evidence="5 18" id="KW-0597">Phosphoprotein</keyword>
<feature type="domain" description="PAS" evidence="23">
    <location>
        <begin position="485"/>
        <end position="555"/>
    </location>
</feature>
<dbReference type="PROSITE" id="PS50894">
    <property type="entry name" value="HPT"/>
    <property type="match status" value="1"/>
</dbReference>
<dbReference type="eggNOG" id="COG2198">
    <property type="taxonomic scope" value="Bacteria"/>
</dbReference>
<dbReference type="SMART" id="SM00387">
    <property type="entry name" value="HATPase_c"/>
    <property type="match status" value="1"/>
</dbReference>
<evidence type="ECO:0000256" key="4">
    <source>
        <dbReference type="ARBA" id="ARBA00022475"/>
    </source>
</evidence>
<dbReference type="InterPro" id="IPR036890">
    <property type="entry name" value="HATPase_C_sf"/>
</dbReference>
<dbReference type="SUPFAM" id="SSF47226">
    <property type="entry name" value="Histidine-containing phosphotransfer domain, HPT domain"/>
    <property type="match status" value="1"/>
</dbReference>
<dbReference type="InterPro" id="IPR003594">
    <property type="entry name" value="HATPase_dom"/>
</dbReference>
<dbReference type="Pfam" id="PF01627">
    <property type="entry name" value="Hpt"/>
    <property type="match status" value="1"/>
</dbReference>
<evidence type="ECO:0000256" key="14">
    <source>
        <dbReference type="ARBA" id="ARBA00023306"/>
    </source>
</evidence>
<dbReference type="HOGENOM" id="CLU_000445_114_21_4"/>
<keyword evidence="9 26" id="KW-0418">Kinase</keyword>